<gene>
    <name evidence="2" type="ORF">CIHG_03784</name>
</gene>
<keyword evidence="2" id="KW-0436">Ligase</keyword>
<proteinExistence type="predicted"/>
<sequence>MAITLLQEYVKDFQERRKQVTDEVLKQYMTPRKLEWKGNPDPKPKPQKTKENKNAK</sequence>
<dbReference type="VEuPathDB" id="FungiDB:CIHG_03784"/>
<dbReference type="STRING" id="396776.A0A0J8RP27"/>
<dbReference type="EMBL" id="DS016989">
    <property type="protein sequence ID" value="KMU85744.1"/>
    <property type="molecule type" value="Genomic_DNA"/>
</dbReference>
<dbReference type="AlphaFoldDB" id="A0A0J8RP27"/>
<reference evidence="3" key="1">
    <citation type="journal article" date="2010" name="Genome Res.">
        <title>Population genomic sequencing of Coccidioides fungi reveals recent hybridization and transposon control.</title>
        <authorList>
            <person name="Neafsey D.E."/>
            <person name="Barker B.M."/>
            <person name="Sharpton T.J."/>
            <person name="Stajich J.E."/>
            <person name="Park D.J."/>
            <person name="Whiston E."/>
            <person name="Hung C.-Y."/>
            <person name="McMahan C."/>
            <person name="White J."/>
            <person name="Sykes S."/>
            <person name="Heiman D."/>
            <person name="Young S."/>
            <person name="Zeng Q."/>
            <person name="Abouelleil A."/>
            <person name="Aftuck L."/>
            <person name="Bessette D."/>
            <person name="Brown A."/>
            <person name="FitzGerald M."/>
            <person name="Lui A."/>
            <person name="Macdonald J.P."/>
            <person name="Priest M."/>
            <person name="Orbach M.J."/>
            <person name="Galgiani J.N."/>
            <person name="Kirkland T.N."/>
            <person name="Cole G.T."/>
            <person name="Birren B.W."/>
            <person name="Henn M.R."/>
            <person name="Taylor J.W."/>
            <person name="Rounsley S.D."/>
        </authorList>
    </citation>
    <scope>NUCLEOTIDE SEQUENCE [LARGE SCALE GENOMIC DNA]</scope>
    <source>
        <strain evidence="3">H538.4</strain>
    </source>
</reference>
<protein>
    <submittedName>
        <fullName evidence="2">Tryptophanyl-tRNA synthetase</fullName>
    </submittedName>
</protein>
<evidence type="ECO:0000313" key="2">
    <source>
        <dbReference type="EMBL" id="KMU85744.1"/>
    </source>
</evidence>
<dbReference type="Gene3D" id="1.10.240.10">
    <property type="entry name" value="Tyrosyl-Transfer RNA Synthetase"/>
    <property type="match status" value="1"/>
</dbReference>
<keyword evidence="2" id="KW-0030">Aminoacyl-tRNA synthetase</keyword>
<dbReference type="GO" id="GO:0004812">
    <property type="term" value="F:aminoacyl-tRNA ligase activity"/>
    <property type="evidence" value="ECO:0007669"/>
    <property type="project" value="UniProtKB-KW"/>
</dbReference>
<feature type="region of interest" description="Disordered" evidence="1">
    <location>
        <begin position="31"/>
        <end position="56"/>
    </location>
</feature>
<evidence type="ECO:0000256" key="1">
    <source>
        <dbReference type="SAM" id="MobiDB-lite"/>
    </source>
</evidence>
<evidence type="ECO:0000313" key="3">
    <source>
        <dbReference type="Proteomes" id="UP000054563"/>
    </source>
</evidence>
<accession>A0A0J8RP27</accession>
<dbReference type="Proteomes" id="UP000054563">
    <property type="component" value="Unassembled WGS sequence"/>
</dbReference>
<feature type="compositionally biased region" description="Basic and acidic residues" evidence="1">
    <location>
        <begin position="32"/>
        <end position="56"/>
    </location>
</feature>
<organism evidence="2 3">
    <name type="scientific">Coccidioides immitis H538.4</name>
    <dbReference type="NCBI Taxonomy" id="396776"/>
    <lineage>
        <taxon>Eukaryota</taxon>
        <taxon>Fungi</taxon>
        <taxon>Dikarya</taxon>
        <taxon>Ascomycota</taxon>
        <taxon>Pezizomycotina</taxon>
        <taxon>Eurotiomycetes</taxon>
        <taxon>Eurotiomycetidae</taxon>
        <taxon>Onygenales</taxon>
        <taxon>Onygenaceae</taxon>
        <taxon>Coccidioides</taxon>
    </lineage>
</organism>
<name>A0A0J8RP27_COCIT</name>